<keyword evidence="2" id="KW-0479">Metal-binding</keyword>
<accession>A0AAW0FVL2</accession>
<dbReference type="AlphaFoldDB" id="A0AAW0FVL2"/>
<comment type="caution">
    <text evidence="7">The sequence shown here is derived from an EMBL/GenBank/DDBJ whole genome shotgun (WGS) entry which is preliminary data.</text>
</comment>
<dbReference type="PANTHER" id="PTHR46481">
    <property type="entry name" value="ZINC FINGER BED DOMAIN-CONTAINING PROTEIN 4"/>
    <property type="match status" value="1"/>
</dbReference>
<evidence type="ECO:0000313" key="7">
    <source>
        <dbReference type="EMBL" id="KAK7685245.1"/>
    </source>
</evidence>
<reference evidence="7 8" key="1">
    <citation type="submission" date="2022-09" db="EMBL/GenBank/DDBJ databases">
        <authorList>
            <person name="Palmer J.M."/>
        </authorList>
    </citation>
    <scope>NUCLEOTIDE SEQUENCE [LARGE SCALE GENOMIC DNA]</scope>
    <source>
        <strain evidence="7 8">DSM 7382</strain>
    </source>
</reference>
<dbReference type="GO" id="GO:0008270">
    <property type="term" value="F:zinc ion binding"/>
    <property type="evidence" value="ECO:0007669"/>
    <property type="project" value="UniProtKB-KW"/>
</dbReference>
<sequence>MYKLSTIEWMILTQLENLLQGFLEAMQIVSQAGTPLLHHVIPLIDLCMTLLEDAIADSSNHQSVHVAAVCGLRVLNKYYSKTDDSVMYRIAMVLHPRYKLEYFCCQRWEASWIETAEEIAKKRKHYHEDIDSFGLNVDADVDALTAYLEALIVEVHLDPIQYWSLQLSGGNPLVQMALDFLSAPAASTDVERAFSCGGLTVSKRRHALSDQSVHCGTVFGLWAGVPGLIQENNIVSSMKERNKRTKVTKVPNVYIDLESDIE</sequence>
<evidence type="ECO:0000313" key="8">
    <source>
        <dbReference type="Proteomes" id="UP001385951"/>
    </source>
</evidence>
<evidence type="ECO:0000256" key="4">
    <source>
        <dbReference type="ARBA" id="ARBA00022833"/>
    </source>
</evidence>
<dbReference type="SUPFAM" id="SSF53098">
    <property type="entry name" value="Ribonuclease H-like"/>
    <property type="match status" value="1"/>
</dbReference>
<keyword evidence="3" id="KW-0863">Zinc-finger</keyword>
<protein>
    <recommendedName>
        <fullName evidence="6">HAT C-terminal dimerisation domain-containing protein</fullName>
    </recommendedName>
</protein>
<keyword evidence="4" id="KW-0862">Zinc</keyword>
<evidence type="ECO:0000256" key="5">
    <source>
        <dbReference type="ARBA" id="ARBA00023242"/>
    </source>
</evidence>
<keyword evidence="5" id="KW-0539">Nucleus</keyword>
<feature type="domain" description="HAT C-terminal dimerisation" evidence="6">
    <location>
        <begin position="144"/>
        <end position="213"/>
    </location>
</feature>
<comment type="subcellular location">
    <subcellularLocation>
        <location evidence="1">Nucleus</location>
    </subcellularLocation>
</comment>
<proteinExistence type="predicted"/>
<dbReference type="InterPro" id="IPR052035">
    <property type="entry name" value="ZnF_BED_domain_contain"/>
</dbReference>
<dbReference type="InterPro" id="IPR012337">
    <property type="entry name" value="RNaseH-like_sf"/>
</dbReference>
<dbReference type="InterPro" id="IPR008906">
    <property type="entry name" value="HATC_C_dom"/>
</dbReference>
<dbReference type="EMBL" id="JASBNA010000021">
    <property type="protein sequence ID" value="KAK7685245.1"/>
    <property type="molecule type" value="Genomic_DNA"/>
</dbReference>
<organism evidence="7 8">
    <name type="scientific">Cerrena zonata</name>
    <dbReference type="NCBI Taxonomy" id="2478898"/>
    <lineage>
        <taxon>Eukaryota</taxon>
        <taxon>Fungi</taxon>
        <taxon>Dikarya</taxon>
        <taxon>Basidiomycota</taxon>
        <taxon>Agaricomycotina</taxon>
        <taxon>Agaricomycetes</taxon>
        <taxon>Polyporales</taxon>
        <taxon>Cerrenaceae</taxon>
        <taxon>Cerrena</taxon>
    </lineage>
</organism>
<evidence type="ECO:0000256" key="1">
    <source>
        <dbReference type="ARBA" id="ARBA00004123"/>
    </source>
</evidence>
<dbReference type="GO" id="GO:0005634">
    <property type="term" value="C:nucleus"/>
    <property type="evidence" value="ECO:0007669"/>
    <property type="project" value="UniProtKB-SubCell"/>
</dbReference>
<evidence type="ECO:0000256" key="2">
    <source>
        <dbReference type="ARBA" id="ARBA00022723"/>
    </source>
</evidence>
<dbReference type="Proteomes" id="UP001385951">
    <property type="component" value="Unassembled WGS sequence"/>
</dbReference>
<dbReference type="GO" id="GO:0046983">
    <property type="term" value="F:protein dimerization activity"/>
    <property type="evidence" value="ECO:0007669"/>
    <property type="project" value="InterPro"/>
</dbReference>
<evidence type="ECO:0000256" key="3">
    <source>
        <dbReference type="ARBA" id="ARBA00022771"/>
    </source>
</evidence>
<dbReference type="PANTHER" id="PTHR46481:SF10">
    <property type="entry name" value="ZINC FINGER BED DOMAIN-CONTAINING PROTEIN 39"/>
    <property type="match status" value="1"/>
</dbReference>
<dbReference type="Pfam" id="PF05699">
    <property type="entry name" value="Dimer_Tnp_hAT"/>
    <property type="match status" value="1"/>
</dbReference>
<evidence type="ECO:0000259" key="6">
    <source>
        <dbReference type="Pfam" id="PF05699"/>
    </source>
</evidence>
<name>A0AAW0FVL2_9APHY</name>
<gene>
    <name evidence="7" type="ORF">QCA50_011608</name>
</gene>
<keyword evidence="8" id="KW-1185">Reference proteome</keyword>